<dbReference type="Gene3D" id="3.40.50.450">
    <property type="match status" value="1"/>
</dbReference>
<dbReference type="NCBIfam" id="TIGR00732">
    <property type="entry name" value="dprA"/>
    <property type="match status" value="1"/>
</dbReference>
<dbReference type="InterPro" id="IPR036388">
    <property type="entry name" value="WH-like_DNA-bd_sf"/>
</dbReference>
<dbReference type="InterPro" id="IPR003488">
    <property type="entry name" value="DprA"/>
</dbReference>
<evidence type="ECO:0000256" key="1">
    <source>
        <dbReference type="ARBA" id="ARBA00006525"/>
    </source>
</evidence>
<dbReference type="Pfam" id="PF02481">
    <property type="entry name" value="DNA_processg_A"/>
    <property type="match status" value="1"/>
</dbReference>
<dbReference type="AlphaFoldDB" id="A0A1G6WRA2"/>
<feature type="domain" description="Smf/DprA SLOG" evidence="2">
    <location>
        <begin position="77"/>
        <end position="285"/>
    </location>
</feature>
<dbReference type="EMBL" id="FNAG01000005">
    <property type="protein sequence ID" value="SDD67626.1"/>
    <property type="molecule type" value="Genomic_DNA"/>
</dbReference>
<protein>
    <submittedName>
        <fullName evidence="4">DNA processing protein</fullName>
    </submittedName>
</protein>
<dbReference type="InterPro" id="IPR041614">
    <property type="entry name" value="DprA_WH"/>
</dbReference>
<gene>
    <name evidence="4" type="ORF">SAMN04488509_105100</name>
</gene>
<dbReference type="STRING" id="265719.SAMN04488509_105100"/>
<reference evidence="4 5" key="1">
    <citation type="submission" date="2016-10" db="EMBL/GenBank/DDBJ databases">
        <authorList>
            <person name="de Groot N.N."/>
        </authorList>
    </citation>
    <scope>NUCLEOTIDE SEQUENCE [LARGE SCALE GENOMIC DNA]</scope>
    <source>
        <strain evidence="4 5">DSM 16957</strain>
    </source>
</reference>
<evidence type="ECO:0000259" key="3">
    <source>
        <dbReference type="Pfam" id="PF17782"/>
    </source>
</evidence>
<dbReference type="Proteomes" id="UP000199603">
    <property type="component" value="Unassembled WGS sequence"/>
</dbReference>
<evidence type="ECO:0000259" key="2">
    <source>
        <dbReference type="Pfam" id="PF02481"/>
    </source>
</evidence>
<evidence type="ECO:0000313" key="5">
    <source>
        <dbReference type="Proteomes" id="UP000199603"/>
    </source>
</evidence>
<dbReference type="SUPFAM" id="SSF102405">
    <property type="entry name" value="MCP/YpsA-like"/>
    <property type="match status" value="1"/>
</dbReference>
<keyword evidence="5" id="KW-1185">Reference proteome</keyword>
<dbReference type="Pfam" id="PF17782">
    <property type="entry name" value="WHD_DprA"/>
    <property type="match status" value="1"/>
</dbReference>
<dbReference type="RefSeq" id="WP_176764125.1">
    <property type="nucleotide sequence ID" value="NZ_FNAG01000005.1"/>
</dbReference>
<dbReference type="Gene3D" id="1.10.10.10">
    <property type="entry name" value="Winged helix-like DNA-binding domain superfamily/Winged helix DNA-binding domain"/>
    <property type="match status" value="1"/>
</dbReference>
<dbReference type="PANTHER" id="PTHR43022:SF1">
    <property type="entry name" value="PROTEIN SMF"/>
    <property type="match status" value="1"/>
</dbReference>
<feature type="domain" description="DprA winged helix" evidence="3">
    <location>
        <begin position="309"/>
        <end position="367"/>
    </location>
</feature>
<proteinExistence type="inferred from homology"/>
<comment type="similarity">
    <text evidence="1">Belongs to the DprA/Smf family.</text>
</comment>
<organism evidence="4 5">
    <name type="scientific">Aquimonas voraii</name>
    <dbReference type="NCBI Taxonomy" id="265719"/>
    <lineage>
        <taxon>Bacteria</taxon>
        <taxon>Pseudomonadati</taxon>
        <taxon>Pseudomonadota</taxon>
        <taxon>Gammaproteobacteria</taxon>
        <taxon>Lysobacterales</taxon>
        <taxon>Lysobacteraceae</taxon>
        <taxon>Aquimonas</taxon>
    </lineage>
</organism>
<dbReference type="PANTHER" id="PTHR43022">
    <property type="entry name" value="PROTEIN SMF"/>
    <property type="match status" value="1"/>
</dbReference>
<sequence>MKLRPEVWFAAVRAPLPGRVLRLALEDAQVAQRLQSGQASALRSLGVSETAAEAFLRRDPAREAADAEWLAAAGNRLIELGEADYPALLAELSAAPPVLFVCGNADLLWHPQIAIVGSRNPTAGGRDLAGDFAATFARSGLIVTSGLAEGIDAAAHMAALDAGQPSVAVVGTGPDIVYPARHRALAARLREQGCIVSEFAPGTSARADHFPRRNRIIAGLALGTLVVEAAQRSGALITARYASEAGREVFAIPGSIHNPLARGCHRLIREGAALVETAGEVIEALGPTAQRLAMSLRGRLQSAPQGSAAAADPAPEADPERARLLAALGHDPVGIDLLAERTGLTVGVLSSMLLMLELEGVVSAQHGRYARRPS</sequence>
<dbReference type="InterPro" id="IPR057666">
    <property type="entry name" value="DrpA_SLOG"/>
</dbReference>
<accession>A0A1G6WRA2</accession>
<evidence type="ECO:0000313" key="4">
    <source>
        <dbReference type="EMBL" id="SDD67626.1"/>
    </source>
</evidence>
<name>A0A1G6WRA2_9GAMM</name>
<dbReference type="GO" id="GO:0009294">
    <property type="term" value="P:DNA-mediated transformation"/>
    <property type="evidence" value="ECO:0007669"/>
    <property type="project" value="InterPro"/>
</dbReference>